<evidence type="ECO:0000313" key="1">
    <source>
        <dbReference type="EMBL" id="JAH81957.1"/>
    </source>
</evidence>
<sequence>MFYIIVWFYLMQRWLAICYQ</sequence>
<protein>
    <submittedName>
        <fullName evidence="1">Uncharacterized protein</fullName>
    </submittedName>
</protein>
<proteinExistence type="predicted"/>
<name>A0A0E9VV86_ANGAN</name>
<dbReference type="EMBL" id="GBXM01026620">
    <property type="protein sequence ID" value="JAH81957.1"/>
    <property type="molecule type" value="Transcribed_RNA"/>
</dbReference>
<dbReference type="AlphaFoldDB" id="A0A0E9VV86"/>
<accession>A0A0E9VV86</accession>
<reference evidence="1" key="1">
    <citation type="submission" date="2014-11" db="EMBL/GenBank/DDBJ databases">
        <authorList>
            <person name="Amaro Gonzalez C."/>
        </authorList>
    </citation>
    <scope>NUCLEOTIDE SEQUENCE</scope>
</reference>
<organism evidence="1">
    <name type="scientific">Anguilla anguilla</name>
    <name type="common">European freshwater eel</name>
    <name type="synonym">Muraena anguilla</name>
    <dbReference type="NCBI Taxonomy" id="7936"/>
    <lineage>
        <taxon>Eukaryota</taxon>
        <taxon>Metazoa</taxon>
        <taxon>Chordata</taxon>
        <taxon>Craniata</taxon>
        <taxon>Vertebrata</taxon>
        <taxon>Euteleostomi</taxon>
        <taxon>Actinopterygii</taxon>
        <taxon>Neopterygii</taxon>
        <taxon>Teleostei</taxon>
        <taxon>Anguilliformes</taxon>
        <taxon>Anguillidae</taxon>
        <taxon>Anguilla</taxon>
    </lineage>
</organism>
<reference evidence="1" key="2">
    <citation type="journal article" date="2015" name="Fish Shellfish Immunol.">
        <title>Early steps in the European eel (Anguilla anguilla)-Vibrio vulnificus interaction in the gills: Role of the RtxA13 toxin.</title>
        <authorList>
            <person name="Callol A."/>
            <person name="Pajuelo D."/>
            <person name="Ebbesson L."/>
            <person name="Teles M."/>
            <person name="MacKenzie S."/>
            <person name="Amaro C."/>
        </authorList>
    </citation>
    <scope>NUCLEOTIDE SEQUENCE</scope>
</reference>